<name>A0ACB8US09_9EURO</name>
<gene>
    <name evidence="1" type="ORF">LOY88_005151</name>
</gene>
<dbReference type="EMBL" id="JALBCA010000087">
    <property type="protein sequence ID" value="KAI2383586.1"/>
    <property type="molecule type" value="Genomic_DNA"/>
</dbReference>
<evidence type="ECO:0000313" key="1">
    <source>
        <dbReference type="EMBL" id="KAI2383586.1"/>
    </source>
</evidence>
<reference evidence="1" key="1">
    <citation type="journal article" date="2022" name="bioRxiv">
        <title>Population genetic analysis of Ophidiomyces ophidiicola, the causative agent of snake fungal disease, indicates recent introductions to the USA.</title>
        <authorList>
            <person name="Ladner J.T."/>
            <person name="Palmer J.M."/>
            <person name="Ettinger C.L."/>
            <person name="Stajich J.E."/>
            <person name="Farrell T.M."/>
            <person name="Glorioso B.M."/>
            <person name="Lawson B."/>
            <person name="Price S.J."/>
            <person name="Stengle A.G."/>
            <person name="Grear D.A."/>
            <person name="Lorch J.M."/>
        </authorList>
    </citation>
    <scope>NUCLEOTIDE SEQUENCE</scope>
    <source>
        <strain evidence="1">NWHC 24266-5</strain>
    </source>
</reference>
<proteinExistence type="predicted"/>
<accession>A0ACB8US09</accession>
<protein>
    <submittedName>
        <fullName evidence="1">Uncharacterized protein</fullName>
    </submittedName>
</protein>
<organism evidence="1">
    <name type="scientific">Ophidiomyces ophidiicola</name>
    <dbReference type="NCBI Taxonomy" id="1387563"/>
    <lineage>
        <taxon>Eukaryota</taxon>
        <taxon>Fungi</taxon>
        <taxon>Dikarya</taxon>
        <taxon>Ascomycota</taxon>
        <taxon>Pezizomycotina</taxon>
        <taxon>Eurotiomycetes</taxon>
        <taxon>Eurotiomycetidae</taxon>
        <taxon>Onygenales</taxon>
        <taxon>Onygenaceae</taxon>
        <taxon>Ophidiomyces</taxon>
    </lineage>
</organism>
<comment type="caution">
    <text evidence="1">The sequence shown here is derived from an EMBL/GenBank/DDBJ whole genome shotgun (WGS) entry which is preliminary data.</text>
</comment>
<sequence length="598" mass="67431">MGLLHAAPAPPDADRADRPSTAEKATASHESQPGPAGGFDETPFPDAPPGFTLRVTIHRAHHLPMGDFGTMSSDPYVVMILDTDLPRRHKQDPDMTFRTPTIQRNINPEWNCEWIVANVPASGFRLKCRVYDEDTADRDDRLGTAYVNVSKIDEQWTDIKEQSFRIRKKTASNRAYLLRSIAATCSRNISVKGELVVSVECLGKTPGEEGGQLYTVGPNYWTRHFSPMIGRLVGTKDSVQSETGKRPVSRYNFQAIQIQLTGPVPSKLYHRYVEFRPFVAGMFNAQSIRGRLLNHTLHHQHSRIYAFDRSTMYGSFDTPCVELARKFLEFVHYDQGGRIFTYVLTLDGQWRFTETGKEFGIDLLSKHTMHSNVSIYVAYSGEFFVRRICSHQQPHHQQDEKTDNLVTSDEAHARSESTANSNGAEHLVVISTNPADYELVIDNDSGTYRPNAALLPLLKEFLEKNLPCLNIMTLDCQKDAEKMGKLKDEQRERKKEAGRHITYLQRRASSAASSISSSDEENLERRAGQSQQHKKRHPLAQVLHHANHPKSTYKQWLDTGHVRPVSVADNQPRPAAASSLLALPQDTPPSQRPQSARL</sequence>